<proteinExistence type="predicted"/>
<name>A0ACC2EDW9_DIPCM</name>
<dbReference type="EMBL" id="CM055093">
    <property type="protein sequence ID" value="KAJ7564793.1"/>
    <property type="molecule type" value="Genomic_DNA"/>
</dbReference>
<evidence type="ECO:0000313" key="2">
    <source>
        <dbReference type="Proteomes" id="UP001162992"/>
    </source>
</evidence>
<keyword evidence="2" id="KW-1185">Reference proteome</keyword>
<gene>
    <name evidence="1" type="ORF">O6H91_02G033700</name>
</gene>
<comment type="caution">
    <text evidence="1">The sequence shown here is derived from an EMBL/GenBank/DDBJ whole genome shotgun (WGS) entry which is preliminary data.</text>
</comment>
<reference evidence="2" key="1">
    <citation type="journal article" date="2024" name="Proc. Natl. Acad. Sci. U.S.A.">
        <title>Extraordinary preservation of gene collinearity over three hundred million years revealed in homosporous lycophytes.</title>
        <authorList>
            <person name="Li C."/>
            <person name="Wickell D."/>
            <person name="Kuo L.Y."/>
            <person name="Chen X."/>
            <person name="Nie B."/>
            <person name="Liao X."/>
            <person name="Peng D."/>
            <person name="Ji J."/>
            <person name="Jenkins J."/>
            <person name="Williams M."/>
            <person name="Shu S."/>
            <person name="Plott C."/>
            <person name="Barry K."/>
            <person name="Rajasekar S."/>
            <person name="Grimwood J."/>
            <person name="Han X."/>
            <person name="Sun S."/>
            <person name="Hou Z."/>
            <person name="He W."/>
            <person name="Dai G."/>
            <person name="Sun C."/>
            <person name="Schmutz J."/>
            <person name="Leebens-Mack J.H."/>
            <person name="Li F.W."/>
            <person name="Wang L."/>
        </authorList>
    </citation>
    <scope>NUCLEOTIDE SEQUENCE [LARGE SCALE GENOMIC DNA]</scope>
    <source>
        <strain evidence="2">cv. PW_Plant_1</strain>
    </source>
</reference>
<dbReference type="Proteomes" id="UP001162992">
    <property type="component" value="Chromosome 2"/>
</dbReference>
<sequence>MCLPRLCFCKMGASAGTQSRPASKAPTDTGKGKNQSKRVVHGYALVKGFASHPLEDYHVAEYRSIGEHELGLFAIFDGHLGNSVPAFLQNHLFNNILKEPGFFRDPVNAIKKAYSSTDQIILDRASVLGAGGSTAVTAILLDGKRLVIANIGDSRAVLSRAGTAVQLSVDHEPSKPSERVNIQNRGGFVLNMPGDVPRVDGQLAVARAFGDKNLKEHLSADPDIKEEMIDPATEFLILASDGLWKVVQNQEAVDLVRKIHDPKTAAKRLTDEALARKSKDDISCIVVRFL</sequence>
<accession>A0ACC2EDW9</accession>
<evidence type="ECO:0000313" key="1">
    <source>
        <dbReference type="EMBL" id="KAJ7564793.1"/>
    </source>
</evidence>
<protein>
    <submittedName>
        <fullName evidence="1">Uncharacterized protein</fullName>
    </submittedName>
</protein>
<organism evidence="1 2">
    <name type="scientific">Diphasiastrum complanatum</name>
    <name type="common">Issler's clubmoss</name>
    <name type="synonym">Lycopodium complanatum</name>
    <dbReference type="NCBI Taxonomy" id="34168"/>
    <lineage>
        <taxon>Eukaryota</taxon>
        <taxon>Viridiplantae</taxon>
        <taxon>Streptophyta</taxon>
        <taxon>Embryophyta</taxon>
        <taxon>Tracheophyta</taxon>
        <taxon>Lycopodiopsida</taxon>
        <taxon>Lycopodiales</taxon>
        <taxon>Lycopodiaceae</taxon>
        <taxon>Lycopodioideae</taxon>
        <taxon>Diphasiastrum</taxon>
    </lineage>
</organism>